<evidence type="ECO:0000313" key="2">
    <source>
        <dbReference type="Proteomes" id="UP001596253"/>
    </source>
</evidence>
<dbReference type="PANTHER" id="PTHR10000">
    <property type="entry name" value="PHOSPHOSERINE PHOSPHATASE"/>
    <property type="match status" value="1"/>
</dbReference>
<reference evidence="2" key="1">
    <citation type="journal article" date="2019" name="Int. J. Syst. Evol. Microbiol.">
        <title>The Global Catalogue of Microorganisms (GCM) 10K type strain sequencing project: providing services to taxonomists for standard genome sequencing and annotation.</title>
        <authorList>
            <consortium name="The Broad Institute Genomics Platform"/>
            <consortium name="The Broad Institute Genome Sequencing Center for Infectious Disease"/>
            <person name="Wu L."/>
            <person name="Ma J."/>
        </authorList>
    </citation>
    <scope>NUCLEOTIDE SEQUENCE [LARGE SCALE GENOMIC DNA]</scope>
    <source>
        <strain evidence="2">CCM 8932</strain>
    </source>
</reference>
<dbReference type="EMBL" id="JBHSSD010000040">
    <property type="protein sequence ID" value="MFC6164892.1"/>
    <property type="molecule type" value="Genomic_DNA"/>
</dbReference>
<dbReference type="Gene3D" id="3.40.50.1000">
    <property type="entry name" value="HAD superfamily/HAD-like"/>
    <property type="match status" value="1"/>
</dbReference>
<keyword evidence="2" id="KW-1185">Reference proteome</keyword>
<dbReference type="Gene3D" id="3.30.1240.10">
    <property type="match status" value="1"/>
</dbReference>
<dbReference type="Pfam" id="PF08282">
    <property type="entry name" value="Hydrolase_3"/>
    <property type="match status" value="1"/>
</dbReference>
<dbReference type="NCBIfam" id="TIGR00099">
    <property type="entry name" value="Cof-subfamily"/>
    <property type="match status" value="1"/>
</dbReference>
<evidence type="ECO:0000313" key="1">
    <source>
        <dbReference type="EMBL" id="MFC6164892.1"/>
    </source>
</evidence>
<dbReference type="Proteomes" id="UP001596253">
    <property type="component" value="Unassembled WGS sequence"/>
</dbReference>
<accession>A0ABW1R9M2</accession>
<organism evidence="1 2">
    <name type="scientific">Lactiplantibacillus dongliensis</name>
    <dbReference type="NCBI Taxonomy" id="2559919"/>
    <lineage>
        <taxon>Bacteria</taxon>
        <taxon>Bacillati</taxon>
        <taxon>Bacillota</taxon>
        <taxon>Bacilli</taxon>
        <taxon>Lactobacillales</taxon>
        <taxon>Lactobacillaceae</taxon>
        <taxon>Lactiplantibacillus</taxon>
    </lineage>
</organism>
<dbReference type="SFLD" id="SFLDS00003">
    <property type="entry name" value="Haloacid_Dehalogenase"/>
    <property type="match status" value="1"/>
</dbReference>
<dbReference type="SFLD" id="SFLDG01140">
    <property type="entry name" value="C2.B:_Phosphomannomutase_and_P"/>
    <property type="match status" value="1"/>
</dbReference>
<protein>
    <submittedName>
        <fullName evidence="1">HAD family hydrolase</fullName>
        <ecNumber evidence="1">3.-.-.-</ecNumber>
        <ecNumber evidence="1">3.1.3.-</ecNumber>
    </submittedName>
</protein>
<dbReference type="InterPro" id="IPR006379">
    <property type="entry name" value="HAD-SF_hydro_IIB"/>
</dbReference>
<proteinExistence type="predicted"/>
<dbReference type="NCBIfam" id="TIGR01484">
    <property type="entry name" value="HAD-SF-IIB"/>
    <property type="match status" value="1"/>
</dbReference>
<dbReference type="InterPro" id="IPR000150">
    <property type="entry name" value="Cof"/>
</dbReference>
<dbReference type="EC" id="3.-.-.-" evidence="1"/>
<dbReference type="GO" id="GO:0016787">
    <property type="term" value="F:hydrolase activity"/>
    <property type="evidence" value="ECO:0007669"/>
    <property type="project" value="UniProtKB-KW"/>
</dbReference>
<keyword evidence="1" id="KW-0378">Hydrolase</keyword>
<dbReference type="InterPro" id="IPR023214">
    <property type="entry name" value="HAD_sf"/>
</dbReference>
<dbReference type="RefSeq" id="WP_137639532.1">
    <property type="nucleotide sequence ID" value="NZ_BJDK01000007.1"/>
</dbReference>
<dbReference type="SUPFAM" id="SSF56784">
    <property type="entry name" value="HAD-like"/>
    <property type="match status" value="1"/>
</dbReference>
<dbReference type="PANTHER" id="PTHR10000:SF23">
    <property type="entry name" value="5-AMINO-6-(5-PHOSPHO-D-RIBITYLAMINO)URACIL PHOSPHATASE YITU"/>
    <property type="match status" value="1"/>
</dbReference>
<dbReference type="EC" id="3.1.3.-" evidence="1"/>
<gene>
    <name evidence="1" type="ORF">ACFP3T_09450</name>
</gene>
<sequence length="273" mass="29933">MTPYLICSDIDGTLMIDHKVMTAKTRQVLHQVMAQGHQFYLTTGRMLPLAHQVVTEIGGPVKVIAANGATFEQGDQLKNSFLSGEHLTKIYQTVLSNNCRVYFFENNRLYYTGKTVPYQDEIETSGTHATPVLNAMPLIGPEFLPNLTGYITNAIVYGQPSELALVRQVLVQTTDLNLSSSNPHNLEIIPHSVNKALAVTAIQKYTGIGRDHTIVFGNELNDLGMFRVAGHSVAMGNASNVVRQAATDVALPNTEDGVAVFLQDFFKLNENLA</sequence>
<comment type="caution">
    <text evidence="1">The sequence shown here is derived from an EMBL/GenBank/DDBJ whole genome shotgun (WGS) entry which is preliminary data.</text>
</comment>
<dbReference type="InterPro" id="IPR036412">
    <property type="entry name" value="HAD-like_sf"/>
</dbReference>
<name>A0ABW1R9M2_9LACO</name>